<name>A0A7C4QS64_9PLAN</name>
<keyword evidence="1" id="KW-0472">Membrane</keyword>
<feature type="transmembrane region" description="Helical" evidence="1">
    <location>
        <begin position="268"/>
        <end position="288"/>
    </location>
</feature>
<comment type="caution">
    <text evidence="3">The sequence shown here is derived from an EMBL/GenBank/DDBJ whole genome shotgun (WGS) entry which is preliminary data.</text>
</comment>
<feature type="transmembrane region" description="Helical" evidence="1">
    <location>
        <begin position="420"/>
        <end position="437"/>
    </location>
</feature>
<feature type="transmembrane region" description="Helical" evidence="1">
    <location>
        <begin position="100"/>
        <end position="118"/>
    </location>
</feature>
<reference evidence="3" key="1">
    <citation type="journal article" date="2020" name="mSystems">
        <title>Genome- and Community-Level Interaction Insights into Carbon Utilization and Element Cycling Functions of Hydrothermarchaeota in Hydrothermal Sediment.</title>
        <authorList>
            <person name="Zhou Z."/>
            <person name="Liu Y."/>
            <person name="Xu W."/>
            <person name="Pan J."/>
            <person name="Luo Z.H."/>
            <person name="Li M."/>
        </authorList>
    </citation>
    <scope>NUCLEOTIDE SEQUENCE [LARGE SCALE GENOMIC DNA]</scope>
    <source>
        <strain evidence="3">SpSt-508</strain>
    </source>
</reference>
<keyword evidence="1" id="KW-1133">Transmembrane helix</keyword>
<feature type="transmembrane region" description="Helical" evidence="1">
    <location>
        <begin position="395"/>
        <end position="414"/>
    </location>
</feature>
<proteinExistence type="predicted"/>
<dbReference type="InterPro" id="IPR038731">
    <property type="entry name" value="RgtA/B/C-like"/>
</dbReference>
<dbReference type="Pfam" id="PF13231">
    <property type="entry name" value="PMT_2"/>
    <property type="match status" value="1"/>
</dbReference>
<evidence type="ECO:0000256" key="1">
    <source>
        <dbReference type="SAM" id="Phobius"/>
    </source>
</evidence>
<feature type="transmembrane region" description="Helical" evidence="1">
    <location>
        <begin position="355"/>
        <end position="375"/>
    </location>
</feature>
<sequence>MQDERLRRKVVGRLAAIWGAVKAHRAGAAVMAVHGVVLLCVLPPTGEFPVCDDGVFAATARDLVREGRLRVSDLPAMSLVTHALWGAAFLALFGDSWQSLHLATVVMTWWGGWAMYVLCREWGRSPSEAALACGSYLFCPLIFADAYSFMTDVTAASLMLTSLAVMPAVLRHSSHLLWSVQGVLGAACYLVRQTAAIPACALGVWLLWECVRRRRRPSELAAYGWPILLLIGAYTLWLHTVNGVPSVHGSVSLKFDLFWSPRGLTSKLAGLGLESALLLAPLAAWLGGTIPWRLWRQRQWSLILAAVMLAGAALHADELRPYRGYSLYDAGLGYPPTYEGLVAFRSTRLVGELTVFHAVTLTLAALLFTAVMLAVIVHQPGEWSTGSEAPRALHVVRGVIAASLVVYLVLLLSIEYVFDRYVIPLALLGMIGALSMVRERPAGCAEWIGWITLTLVALCSVLGTADAVQTRRVFWAAVDLLRARGVADEQIEAGNAHLMTYVYEPAVRRRPVSGPTFLAGLPPGTYNGFDRTPKSWKLAFRPVAGWEVSERIPYATCLRTCELLILRPASPRE</sequence>
<dbReference type="EMBL" id="DSVQ01000016">
    <property type="protein sequence ID" value="HGT40048.1"/>
    <property type="molecule type" value="Genomic_DNA"/>
</dbReference>
<feature type="transmembrane region" description="Helical" evidence="1">
    <location>
        <begin position="220"/>
        <end position="237"/>
    </location>
</feature>
<keyword evidence="1" id="KW-0812">Transmembrane</keyword>
<feature type="transmembrane region" description="Helical" evidence="1">
    <location>
        <begin position="74"/>
        <end position="94"/>
    </location>
</feature>
<accession>A0A7C4QS64</accession>
<gene>
    <name evidence="3" type="ORF">ENS64_12425</name>
</gene>
<feature type="transmembrane region" description="Helical" evidence="1">
    <location>
        <begin position="444"/>
        <end position="463"/>
    </location>
</feature>
<evidence type="ECO:0000313" key="3">
    <source>
        <dbReference type="EMBL" id="HGT40048.1"/>
    </source>
</evidence>
<feature type="transmembrane region" description="Helical" evidence="1">
    <location>
        <begin position="183"/>
        <end position="208"/>
    </location>
</feature>
<protein>
    <recommendedName>
        <fullName evidence="2">Glycosyltransferase RgtA/B/C/D-like domain-containing protein</fullName>
    </recommendedName>
</protein>
<dbReference type="AlphaFoldDB" id="A0A7C4QS64"/>
<evidence type="ECO:0000259" key="2">
    <source>
        <dbReference type="Pfam" id="PF13231"/>
    </source>
</evidence>
<feature type="domain" description="Glycosyltransferase RgtA/B/C/D-like" evidence="2">
    <location>
        <begin position="87"/>
        <end position="229"/>
    </location>
</feature>
<feature type="transmembrane region" description="Helical" evidence="1">
    <location>
        <begin position="130"/>
        <end position="150"/>
    </location>
</feature>
<organism evidence="3">
    <name type="scientific">Schlesneria paludicola</name>
    <dbReference type="NCBI Taxonomy" id="360056"/>
    <lineage>
        <taxon>Bacteria</taxon>
        <taxon>Pseudomonadati</taxon>
        <taxon>Planctomycetota</taxon>
        <taxon>Planctomycetia</taxon>
        <taxon>Planctomycetales</taxon>
        <taxon>Planctomycetaceae</taxon>
        <taxon>Schlesneria</taxon>
    </lineage>
</organism>